<comment type="caution">
    <text evidence="1">The sequence shown here is derived from an EMBL/GenBank/DDBJ whole genome shotgun (WGS) entry which is preliminary data.</text>
</comment>
<organism evidence="1 2">
    <name type="scientific">Elysia crispata</name>
    <name type="common">lettuce slug</name>
    <dbReference type="NCBI Taxonomy" id="231223"/>
    <lineage>
        <taxon>Eukaryota</taxon>
        <taxon>Metazoa</taxon>
        <taxon>Spiralia</taxon>
        <taxon>Lophotrochozoa</taxon>
        <taxon>Mollusca</taxon>
        <taxon>Gastropoda</taxon>
        <taxon>Heterobranchia</taxon>
        <taxon>Euthyneura</taxon>
        <taxon>Panpulmonata</taxon>
        <taxon>Sacoglossa</taxon>
        <taxon>Placobranchoidea</taxon>
        <taxon>Plakobranchidae</taxon>
        <taxon>Elysia</taxon>
    </lineage>
</organism>
<reference evidence="1" key="1">
    <citation type="journal article" date="2023" name="G3 (Bethesda)">
        <title>A reference genome for the long-term kleptoplast-retaining sea slug Elysia crispata morphotype clarki.</title>
        <authorList>
            <person name="Eastman K.E."/>
            <person name="Pendleton A.L."/>
            <person name="Shaikh M.A."/>
            <person name="Suttiyut T."/>
            <person name="Ogas R."/>
            <person name="Tomko P."/>
            <person name="Gavelis G."/>
            <person name="Widhalm J.R."/>
            <person name="Wisecaver J.H."/>
        </authorList>
    </citation>
    <scope>NUCLEOTIDE SEQUENCE</scope>
    <source>
        <strain evidence="1">ECLA1</strain>
    </source>
</reference>
<gene>
    <name evidence="1" type="ORF">RRG08_009298</name>
</gene>
<dbReference type="EMBL" id="JAWDGP010006662">
    <property type="protein sequence ID" value="KAK3737251.1"/>
    <property type="molecule type" value="Genomic_DNA"/>
</dbReference>
<proteinExistence type="predicted"/>
<dbReference type="Proteomes" id="UP001283361">
    <property type="component" value="Unassembled WGS sequence"/>
</dbReference>
<keyword evidence="2" id="KW-1185">Reference proteome</keyword>
<evidence type="ECO:0000313" key="2">
    <source>
        <dbReference type="Proteomes" id="UP001283361"/>
    </source>
</evidence>
<name>A0AAE0Y981_9GAST</name>
<dbReference type="AlphaFoldDB" id="A0AAE0Y981"/>
<accession>A0AAE0Y981</accession>
<protein>
    <submittedName>
        <fullName evidence="1">Uncharacterized protein</fullName>
    </submittedName>
</protein>
<sequence>MLASGFAKLAKKGTPPTIFFTVYGLWLPSSYMGRDDYASHTQGKGAFVRRPRFPASATCLSFDLRSPGVLVCCELTDCCYSQVCIFYLATAEN</sequence>
<evidence type="ECO:0000313" key="1">
    <source>
        <dbReference type="EMBL" id="KAK3737251.1"/>
    </source>
</evidence>